<accession>A0A0N4Y8E7</accession>
<evidence type="ECO:0000313" key="3">
    <source>
        <dbReference type="WBParaSite" id="NBR_0001249201-mRNA-1"/>
    </source>
</evidence>
<gene>
    <name evidence="1" type="ORF">NBR_LOCUS12493</name>
</gene>
<dbReference type="AlphaFoldDB" id="A0A0N4Y8E7"/>
<reference evidence="1 2" key="2">
    <citation type="submission" date="2018-11" db="EMBL/GenBank/DDBJ databases">
        <authorList>
            <consortium name="Pathogen Informatics"/>
        </authorList>
    </citation>
    <scope>NUCLEOTIDE SEQUENCE [LARGE SCALE GENOMIC DNA]</scope>
</reference>
<reference evidence="3" key="1">
    <citation type="submission" date="2017-02" db="UniProtKB">
        <authorList>
            <consortium name="WormBaseParasite"/>
        </authorList>
    </citation>
    <scope>IDENTIFICATION</scope>
</reference>
<name>A0A0N4Y8E7_NIPBR</name>
<dbReference type="WBParaSite" id="NBR_0001249201-mRNA-1">
    <property type="protein sequence ID" value="NBR_0001249201-mRNA-1"/>
    <property type="gene ID" value="NBR_0001249201"/>
</dbReference>
<proteinExistence type="predicted"/>
<keyword evidence="2" id="KW-1185">Reference proteome</keyword>
<dbReference type="EMBL" id="UYSL01020776">
    <property type="protein sequence ID" value="VDL76082.1"/>
    <property type="molecule type" value="Genomic_DNA"/>
</dbReference>
<dbReference type="Proteomes" id="UP000271162">
    <property type="component" value="Unassembled WGS sequence"/>
</dbReference>
<evidence type="ECO:0000313" key="1">
    <source>
        <dbReference type="EMBL" id="VDL76082.1"/>
    </source>
</evidence>
<organism evidence="3">
    <name type="scientific">Nippostrongylus brasiliensis</name>
    <name type="common">Rat hookworm</name>
    <dbReference type="NCBI Taxonomy" id="27835"/>
    <lineage>
        <taxon>Eukaryota</taxon>
        <taxon>Metazoa</taxon>
        <taxon>Ecdysozoa</taxon>
        <taxon>Nematoda</taxon>
        <taxon>Chromadorea</taxon>
        <taxon>Rhabditida</taxon>
        <taxon>Rhabditina</taxon>
        <taxon>Rhabditomorpha</taxon>
        <taxon>Strongyloidea</taxon>
        <taxon>Heligmosomidae</taxon>
        <taxon>Nippostrongylus</taxon>
    </lineage>
</organism>
<sequence length="85" mass="9341">MELRKRQRKVCGSEVWAETRCCLKPLILALECQGDFEDKGMCGGVVNNVDNGVWRGIPLCGGQAQSSFLYNSNPKLCCAQFVAAK</sequence>
<protein>
    <submittedName>
        <fullName evidence="1 3">Uncharacterized protein</fullName>
    </submittedName>
</protein>
<evidence type="ECO:0000313" key="2">
    <source>
        <dbReference type="Proteomes" id="UP000271162"/>
    </source>
</evidence>